<feature type="chain" id="PRO_5046898853" evidence="6">
    <location>
        <begin position="23"/>
        <end position="412"/>
    </location>
</feature>
<evidence type="ECO:0000256" key="1">
    <source>
        <dbReference type="ARBA" id="ARBA00022475"/>
    </source>
</evidence>
<proteinExistence type="predicted"/>
<evidence type="ECO:0000256" key="3">
    <source>
        <dbReference type="ARBA" id="ARBA00023136"/>
    </source>
</evidence>
<evidence type="ECO:0000256" key="6">
    <source>
        <dbReference type="SAM" id="SignalP"/>
    </source>
</evidence>
<keyword evidence="1" id="KW-1003">Cell membrane</keyword>
<dbReference type="PANTHER" id="PTHR43649:SF33">
    <property type="entry name" value="POLYGALACTURONAN_RHAMNOGALACTURONAN-BINDING PROTEIN YTCQ"/>
    <property type="match status" value="1"/>
</dbReference>
<feature type="signal peptide" evidence="6">
    <location>
        <begin position="1"/>
        <end position="22"/>
    </location>
</feature>
<protein>
    <submittedName>
        <fullName evidence="7">Sugar ABC transporter substrate-binding protein</fullName>
    </submittedName>
</protein>
<name>A0ABS7UW63_9BACI</name>
<dbReference type="EMBL" id="JAIQUM010000048">
    <property type="protein sequence ID" value="MBZ5752169.1"/>
    <property type="molecule type" value="Genomic_DNA"/>
</dbReference>
<keyword evidence="2 6" id="KW-0732">Signal</keyword>
<evidence type="ECO:0000313" key="7">
    <source>
        <dbReference type="EMBL" id="MBZ5752169.1"/>
    </source>
</evidence>
<evidence type="ECO:0000256" key="2">
    <source>
        <dbReference type="ARBA" id="ARBA00022729"/>
    </source>
</evidence>
<dbReference type="PANTHER" id="PTHR43649">
    <property type="entry name" value="ARABINOSE-BINDING PROTEIN-RELATED"/>
    <property type="match status" value="1"/>
</dbReference>
<keyword evidence="3" id="KW-0472">Membrane</keyword>
<comment type="caution">
    <text evidence="7">The sequence shown here is derived from an EMBL/GenBank/DDBJ whole genome shotgun (WGS) entry which is preliminary data.</text>
</comment>
<dbReference type="CDD" id="cd13585">
    <property type="entry name" value="PBP2_TMBP_like"/>
    <property type="match status" value="1"/>
</dbReference>
<evidence type="ECO:0000313" key="8">
    <source>
        <dbReference type="Proteomes" id="UP001165287"/>
    </source>
</evidence>
<dbReference type="InterPro" id="IPR006059">
    <property type="entry name" value="SBP"/>
</dbReference>
<dbReference type="Pfam" id="PF01547">
    <property type="entry name" value="SBP_bac_1"/>
    <property type="match status" value="1"/>
</dbReference>
<dbReference type="RefSeq" id="WP_224140632.1">
    <property type="nucleotide sequence ID" value="NZ_JAIQUM010000048.1"/>
</dbReference>
<keyword evidence="5" id="KW-0449">Lipoprotein</keyword>
<dbReference type="Gene3D" id="3.40.190.10">
    <property type="entry name" value="Periplasmic binding protein-like II"/>
    <property type="match status" value="1"/>
</dbReference>
<sequence>MKMKVFIVLLIGCLLLAGCSGAESSSEEKSDKVTLEWFMWASNDAEVKSWQAMADRVNEKYPDIQVNLKTAPWTEYWSKLQTQIAGGSAPDIISMQSMRLPGYGSALAPLDEFIKKDDSFKLEEFNSTIIENTKYEGKQAVVPYDFGAMIIYYNKDLFEKYNIPEPKPGWTWEDFQEAAKSLSKDGNYGFIANGYPDFWFPMILSNGGKYLENGKYKINDPKNVETVQNLADMIKEDVSPKMVATNNGSWSMEQWLKGNVGMVVDGPWDTLWYNDSATFEFGVATIPVGEKDSVSISAGSGFAVSKGSEHPEETYKAITALTSLESQKELASAGRAYPALEGAQEDYFNQVPEDFKPVLEYADQHTVPYAITETWNQASDMITKAMIPILNGEKSAKDGLDELQKQLESIQD</sequence>
<evidence type="ECO:0000256" key="4">
    <source>
        <dbReference type="ARBA" id="ARBA00023139"/>
    </source>
</evidence>
<dbReference type="InterPro" id="IPR050490">
    <property type="entry name" value="Bact_solute-bd_prot1"/>
</dbReference>
<gene>
    <name evidence="7" type="ORF">K9V48_18405</name>
</gene>
<keyword evidence="4" id="KW-0564">Palmitate</keyword>
<dbReference type="SUPFAM" id="SSF53850">
    <property type="entry name" value="Periplasmic binding protein-like II"/>
    <property type="match status" value="1"/>
</dbReference>
<accession>A0ABS7UW63</accession>
<evidence type="ECO:0000256" key="5">
    <source>
        <dbReference type="ARBA" id="ARBA00023288"/>
    </source>
</evidence>
<reference evidence="7" key="1">
    <citation type="submission" date="2024-05" db="EMBL/GenBank/DDBJ databases">
        <title>Metabacillus sp. nov., isolated from the rhizosphere soil of tomato plants.</title>
        <authorList>
            <person name="Ma R."/>
        </authorList>
    </citation>
    <scope>NUCLEOTIDE SEQUENCE</scope>
    <source>
        <strain evidence="7">DBTR6</strain>
    </source>
</reference>
<dbReference type="Proteomes" id="UP001165287">
    <property type="component" value="Unassembled WGS sequence"/>
</dbReference>
<organism evidence="7 8">
    <name type="scientific">Metabacillus rhizolycopersici</name>
    <dbReference type="NCBI Taxonomy" id="2875709"/>
    <lineage>
        <taxon>Bacteria</taxon>
        <taxon>Bacillati</taxon>
        <taxon>Bacillota</taxon>
        <taxon>Bacilli</taxon>
        <taxon>Bacillales</taxon>
        <taxon>Bacillaceae</taxon>
        <taxon>Metabacillus</taxon>
    </lineage>
</organism>
<dbReference type="PROSITE" id="PS51257">
    <property type="entry name" value="PROKAR_LIPOPROTEIN"/>
    <property type="match status" value="1"/>
</dbReference>
<keyword evidence="8" id="KW-1185">Reference proteome</keyword>